<evidence type="ECO:0000313" key="2">
    <source>
        <dbReference type="Proteomes" id="UP000729402"/>
    </source>
</evidence>
<name>A0A8J5V2W2_ZIZPA</name>
<evidence type="ECO:0000313" key="1">
    <source>
        <dbReference type="EMBL" id="KAG8049260.1"/>
    </source>
</evidence>
<accession>A0A8J5V2W2</accession>
<protein>
    <submittedName>
        <fullName evidence="1">Uncharacterized protein</fullName>
    </submittedName>
</protein>
<sequence>MDGQEPEAGQADVDTCRGSAVFSAPPGVRGFVAFRAGSGGARAWTAVNAVRASPGERGAVGLAMDGADCTCGSAEGNTILSPLSASTSPAACADPHREQRRRRRCFRRILADLGGFLLAPSLFPEKNWGVQLNPEPPCPKLGPPLALTAVEGFLGNCDLGIKIESYCEDALC</sequence>
<gene>
    <name evidence="1" type="ORF">GUJ93_ZPchr0009g1526</name>
</gene>
<keyword evidence="2" id="KW-1185">Reference proteome</keyword>
<reference evidence="1" key="2">
    <citation type="submission" date="2021-02" db="EMBL/GenBank/DDBJ databases">
        <authorList>
            <person name="Kimball J.A."/>
            <person name="Haas M.W."/>
            <person name="Macchietto M."/>
            <person name="Kono T."/>
            <person name="Duquette J."/>
            <person name="Shao M."/>
        </authorList>
    </citation>
    <scope>NUCLEOTIDE SEQUENCE</scope>
    <source>
        <tissue evidence="1">Fresh leaf tissue</tissue>
    </source>
</reference>
<proteinExistence type="predicted"/>
<dbReference type="EMBL" id="JAAALK010000289">
    <property type="protein sequence ID" value="KAG8049260.1"/>
    <property type="molecule type" value="Genomic_DNA"/>
</dbReference>
<dbReference type="Proteomes" id="UP000729402">
    <property type="component" value="Unassembled WGS sequence"/>
</dbReference>
<dbReference type="AlphaFoldDB" id="A0A8J5V2W2"/>
<organism evidence="1 2">
    <name type="scientific">Zizania palustris</name>
    <name type="common">Northern wild rice</name>
    <dbReference type="NCBI Taxonomy" id="103762"/>
    <lineage>
        <taxon>Eukaryota</taxon>
        <taxon>Viridiplantae</taxon>
        <taxon>Streptophyta</taxon>
        <taxon>Embryophyta</taxon>
        <taxon>Tracheophyta</taxon>
        <taxon>Spermatophyta</taxon>
        <taxon>Magnoliopsida</taxon>
        <taxon>Liliopsida</taxon>
        <taxon>Poales</taxon>
        <taxon>Poaceae</taxon>
        <taxon>BOP clade</taxon>
        <taxon>Oryzoideae</taxon>
        <taxon>Oryzeae</taxon>
        <taxon>Zizaniinae</taxon>
        <taxon>Zizania</taxon>
    </lineage>
</organism>
<reference evidence="1" key="1">
    <citation type="journal article" date="2021" name="bioRxiv">
        <title>Whole Genome Assembly and Annotation of Northern Wild Rice, Zizania palustris L., Supports a Whole Genome Duplication in the Zizania Genus.</title>
        <authorList>
            <person name="Haas M."/>
            <person name="Kono T."/>
            <person name="Macchietto M."/>
            <person name="Millas R."/>
            <person name="McGilp L."/>
            <person name="Shao M."/>
            <person name="Duquette J."/>
            <person name="Hirsch C.N."/>
            <person name="Kimball J."/>
        </authorList>
    </citation>
    <scope>NUCLEOTIDE SEQUENCE</scope>
    <source>
        <tissue evidence="1">Fresh leaf tissue</tissue>
    </source>
</reference>
<comment type="caution">
    <text evidence="1">The sequence shown here is derived from an EMBL/GenBank/DDBJ whole genome shotgun (WGS) entry which is preliminary data.</text>
</comment>